<evidence type="ECO:0008006" key="4">
    <source>
        <dbReference type="Google" id="ProtNLM"/>
    </source>
</evidence>
<comment type="caution">
    <text evidence="2">The sequence shown here is derived from an EMBL/GenBank/DDBJ whole genome shotgun (WGS) entry which is preliminary data.</text>
</comment>
<feature type="region of interest" description="Disordered" evidence="1">
    <location>
        <begin position="1"/>
        <end position="29"/>
    </location>
</feature>
<sequence length="76" mass="8252">MEAKVNRFPARESKADCESAEGGGGSWNGPLTQHVSGSVSNSPSLLLFPVPFSYFPLVLLASRRGDWQMAKLTRTL</sequence>
<dbReference type="Proteomes" id="UP001558613">
    <property type="component" value="Unassembled WGS sequence"/>
</dbReference>
<organism evidence="2 3">
    <name type="scientific">Cirrhinus molitorella</name>
    <name type="common">mud carp</name>
    <dbReference type="NCBI Taxonomy" id="172907"/>
    <lineage>
        <taxon>Eukaryota</taxon>
        <taxon>Metazoa</taxon>
        <taxon>Chordata</taxon>
        <taxon>Craniata</taxon>
        <taxon>Vertebrata</taxon>
        <taxon>Euteleostomi</taxon>
        <taxon>Actinopterygii</taxon>
        <taxon>Neopterygii</taxon>
        <taxon>Teleostei</taxon>
        <taxon>Ostariophysi</taxon>
        <taxon>Cypriniformes</taxon>
        <taxon>Cyprinidae</taxon>
        <taxon>Labeoninae</taxon>
        <taxon>Labeonini</taxon>
        <taxon>Cirrhinus</taxon>
    </lineage>
</organism>
<name>A0ABR3M8N2_9TELE</name>
<reference evidence="2 3" key="1">
    <citation type="submission" date="2023-09" db="EMBL/GenBank/DDBJ databases">
        <authorList>
            <person name="Wang M."/>
        </authorList>
    </citation>
    <scope>NUCLEOTIDE SEQUENCE [LARGE SCALE GENOMIC DNA]</scope>
    <source>
        <strain evidence="2">GT-2023</strain>
        <tissue evidence="2">Liver</tissue>
    </source>
</reference>
<dbReference type="EMBL" id="JAYMGO010000015">
    <property type="protein sequence ID" value="KAL1260606.1"/>
    <property type="molecule type" value="Genomic_DNA"/>
</dbReference>
<accession>A0ABR3M8N2</accession>
<feature type="compositionally biased region" description="Basic and acidic residues" evidence="1">
    <location>
        <begin position="1"/>
        <end position="17"/>
    </location>
</feature>
<evidence type="ECO:0000313" key="3">
    <source>
        <dbReference type="Proteomes" id="UP001558613"/>
    </source>
</evidence>
<gene>
    <name evidence="2" type="ORF">QQF64_008433</name>
</gene>
<proteinExistence type="predicted"/>
<keyword evidence="3" id="KW-1185">Reference proteome</keyword>
<evidence type="ECO:0000313" key="2">
    <source>
        <dbReference type="EMBL" id="KAL1260606.1"/>
    </source>
</evidence>
<protein>
    <recommendedName>
        <fullName evidence="4">Dmrt1</fullName>
    </recommendedName>
</protein>
<evidence type="ECO:0000256" key="1">
    <source>
        <dbReference type="SAM" id="MobiDB-lite"/>
    </source>
</evidence>